<evidence type="ECO:0000313" key="2">
    <source>
        <dbReference type="EMBL" id="EJU00184.1"/>
    </source>
</evidence>
<dbReference type="Proteomes" id="UP000030653">
    <property type="component" value="Unassembled WGS sequence"/>
</dbReference>
<dbReference type="RefSeq" id="XP_040627081.1">
    <property type="nucleotide sequence ID" value="XM_040768768.1"/>
</dbReference>
<evidence type="ECO:0000313" key="3">
    <source>
        <dbReference type="Proteomes" id="UP000030653"/>
    </source>
</evidence>
<gene>
    <name evidence="2" type="ORF">DACRYDRAFT_108934</name>
</gene>
<reference evidence="2 3" key="1">
    <citation type="journal article" date="2012" name="Science">
        <title>The Paleozoic origin of enzymatic lignin decomposition reconstructed from 31 fungal genomes.</title>
        <authorList>
            <person name="Floudas D."/>
            <person name="Binder M."/>
            <person name="Riley R."/>
            <person name="Barry K."/>
            <person name="Blanchette R.A."/>
            <person name="Henrissat B."/>
            <person name="Martinez A.T."/>
            <person name="Otillar R."/>
            <person name="Spatafora J.W."/>
            <person name="Yadav J.S."/>
            <person name="Aerts A."/>
            <person name="Benoit I."/>
            <person name="Boyd A."/>
            <person name="Carlson A."/>
            <person name="Copeland A."/>
            <person name="Coutinho P.M."/>
            <person name="de Vries R.P."/>
            <person name="Ferreira P."/>
            <person name="Findley K."/>
            <person name="Foster B."/>
            <person name="Gaskell J."/>
            <person name="Glotzer D."/>
            <person name="Gorecki P."/>
            <person name="Heitman J."/>
            <person name="Hesse C."/>
            <person name="Hori C."/>
            <person name="Igarashi K."/>
            <person name="Jurgens J.A."/>
            <person name="Kallen N."/>
            <person name="Kersten P."/>
            <person name="Kohler A."/>
            <person name="Kuees U."/>
            <person name="Kumar T.K.A."/>
            <person name="Kuo A."/>
            <person name="LaButti K."/>
            <person name="Larrondo L.F."/>
            <person name="Lindquist E."/>
            <person name="Ling A."/>
            <person name="Lombard V."/>
            <person name="Lucas S."/>
            <person name="Lundell T."/>
            <person name="Martin R."/>
            <person name="McLaughlin D.J."/>
            <person name="Morgenstern I."/>
            <person name="Morin E."/>
            <person name="Murat C."/>
            <person name="Nagy L.G."/>
            <person name="Nolan M."/>
            <person name="Ohm R.A."/>
            <person name="Patyshakuliyeva A."/>
            <person name="Rokas A."/>
            <person name="Ruiz-Duenas F.J."/>
            <person name="Sabat G."/>
            <person name="Salamov A."/>
            <person name="Samejima M."/>
            <person name="Schmutz J."/>
            <person name="Slot J.C."/>
            <person name="St John F."/>
            <person name="Stenlid J."/>
            <person name="Sun H."/>
            <person name="Sun S."/>
            <person name="Syed K."/>
            <person name="Tsang A."/>
            <person name="Wiebenga A."/>
            <person name="Young D."/>
            <person name="Pisabarro A."/>
            <person name="Eastwood D.C."/>
            <person name="Martin F."/>
            <person name="Cullen D."/>
            <person name="Grigoriev I.V."/>
            <person name="Hibbett D.S."/>
        </authorList>
    </citation>
    <scope>NUCLEOTIDE SEQUENCE [LARGE SCALE GENOMIC DNA]</scope>
    <source>
        <strain evidence="2 3">DJM-731 SS1</strain>
    </source>
</reference>
<name>M5FV92_DACPD</name>
<proteinExistence type="predicted"/>
<accession>M5FV92</accession>
<evidence type="ECO:0000256" key="1">
    <source>
        <dbReference type="SAM" id="MobiDB-lite"/>
    </source>
</evidence>
<dbReference type="EMBL" id="JH795867">
    <property type="protein sequence ID" value="EJU00184.1"/>
    <property type="molecule type" value="Genomic_DNA"/>
</dbReference>
<dbReference type="HOGENOM" id="CLU_1660700_0_0_1"/>
<sequence>MPPHNKKSVTLGVPTDLPEKVSGNQPKPTTKRAHPAPKQQQQQQPSMPKAPKVPDKCVPETQDKPDNPMKQAKNAVDLTKEPTKVSWKEHIKELEEQLAKKGFDEVKVQLDKVKKKVPIIQDNSLMIPKPPGQAGCKTQIKDSKVIVRAPAHCLVKRHE</sequence>
<feature type="region of interest" description="Disordered" evidence="1">
    <location>
        <begin position="1"/>
        <end position="83"/>
    </location>
</feature>
<dbReference type="AlphaFoldDB" id="M5FV92"/>
<feature type="compositionally biased region" description="Low complexity" evidence="1">
    <location>
        <begin position="36"/>
        <end position="50"/>
    </location>
</feature>
<organism evidence="2 3">
    <name type="scientific">Dacryopinax primogenitus (strain DJM 731)</name>
    <name type="common">Brown rot fungus</name>
    <dbReference type="NCBI Taxonomy" id="1858805"/>
    <lineage>
        <taxon>Eukaryota</taxon>
        <taxon>Fungi</taxon>
        <taxon>Dikarya</taxon>
        <taxon>Basidiomycota</taxon>
        <taxon>Agaricomycotina</taxon>
        <taxon>Dacrymycetes</taxon>
        <taxon>Dacrymycetales</taxon>
        <taxon>Dacrymycetaceae</taxon>
        <taxon>Dacryopinax</taxon>
    </lineage>
</organism>
<dbReference type="GeneID" id="63683830"/>
<protein>
    <submittedName>
        <fullName evidence="2">Uncharacterized protein</fullName>
    </submittedName>
</protein>
<keyword evidence="3" id="KW-1185">Reference proteome</keyword>
<feature type="compositionally biased region" description="Basic and acidic residues" evidence="1">
    <location>
        <begin position="52"/>
        <end position="67"/>
    </location>
</feature>